<keyword evidence="3 5" id="KW-0378">Hydrolase</keyword>
<dbReference type="InterPro" id="IPR006680">
    <property type="entry name" value="Amidohydro-rel"/>
</dbReference>
<evidence type="ECO:0000256" key="4">
    <source>
        <dbReference type="ARBA" id="ARBA00023277"/>
    </source>
</evidence>
<evidence type="ECO:0000313" key="10">
    <source>
        <dbReference type="EMBL" id="RTE52632.1"/>
    </source>
</evidence>
<proteinExistence type="inferred from homology"/>
<accession>A0A3S0AXH4</accession>
<evidence type="ECO:0000313" key="11">
    <source>
        <dbReference type="Proteomes" id="UP000267585"/>
    </source>
</evidence>
<dbReference type="GO" id="GO:0006046">
    <property type="term" value="P:N-acetylglucosamine catabolic process"/>
    <property type="evidence" value="ECO:0007669"/>
    <property type="project" value="TreeGrafter"/>
</dbReference>
<dbReference type="InterPro" id="IPR032466">
    <property type="entry name" value="Metal_Hydrolase"/>
</dbReference>
<feature type="binding site" evidence="7">
    <location>
        <position position="247"/>
    </location>
    <ligand>
        <name>substrate</name>
    </ligand>
</feature>
<dbReference type="SUPFAM" id="SSF51338">
    <property type="entry name" value="Composite domain of metallo-dependent hydrolases"/>
    <property type="match status" value="1"/>
</dbReference>
<dbReference type="NCBIfam" id="TIGR00221">
    <property type="entry name" value="nagA"/>
    <property type="match status" value="1"/>
</dbReference>
<dbReference type="AlphaFoldDB" id="A0A3S0AXH4"/>
<keyword evidence="11" id="KW-1185">Reference proteome</keyword>
<name>A0A3S0AXH4_9FLAO</name>
<evidence type="ECO:0000256" key="8">
    <source>
        <dbReference type="PIRSR" id="PIRSR038994-3"/>
    </source>
</evidence>
<dbReference type="Gene3D" id="2.30.40.10">
    <property type="entry name" value="Urease, subunit C, domain 1"/>
    <property type="match status" value="1"/>
</dbReference>
<evidence type="ECO:0000259" key="9">
    <source>
        <dbReference type="Pfam" id="PF01979"/>
    </source>
</evidence>
<dbReference type="GO" id="GO:0046872">
    <property type="term" value="F:metal ion binding"/>
    <property type="evidence" value="ECO:0007669"/>
    <property type="project" value="UniProtKB-KW"/>
</dbReference>
<keyword evidence="2 8" id="KW-0479">Metal-binding</keyword>
<gene>
    <name evidence="10" type="primary">nagA</name>
    <name evidence="10" type="ORF">EHW67_15300</name>
</gene>
<evidence type="ECO:0000256" key="1">
    <source>
        <dbReference type="ARBA" id="ARBA00010716"/>
    </source>
</evidence>
<dbReference type="SUPFAM" id="SSF51556">
    <property type="entry name" value="Metallo-dependent hydrolases"/>
    <property type="match status" value="1"/>
</dbReference>
<sequence length="408" mass="43986">MIMNIKRISIMAISLLVNLGISQQDGKSKVQGVLFSDGEEVALAISNGEISSISRQNQVGNGSDLYLAPGLIDIQINGYMGVDFSGPDLSVERVRKATKALWKAGVTSYLPTIITSDLARMKRNFAILAQAQKDPEIGKSIPGFHLEGPYISPVKGFRGAHLEKYIKNPDWEEFMELQEAANNGIRLITLAPELEGAIAFIRNCVATGVTVSLGHHNGSAEDITAAVDAGAKMATHLGNGCANEINRHHNPIWPQLSDDRITPSIIADGFHLTKEEVRSFYKVKGADKTILVSDALDLAGLPPGEYIRGERSLLLTSNVVKLPKENVLAGAASPISACIGVIMDYTQCGIKEAVQMASTNPAKLLSLQDLGEIGQGKQANLVLFKLENNKMVIHKTFVAGKLVYSKDD</sequence>
<feature type="binding site" evidence="7">
    <location>
        <position position="271"/>
    </location>
    <ligand>
        <name>substrate</name>
    </ligand>
</feature>
<evidence type="ECO:0000256" key="5">
    <source>
        <dbReference type="PIRNR" id="PIRNR038994"/>
    </source>
</evidence>
<dbReference type="Pfam" id="PF01979">
    <property type="entry name" value="Amidohydro_1"/>
    <property type="match status" value="1"/>
</dbReference>
<comment type="similarity">
    <text evidence="1 5">Belongs to the metallo-dependent hydrolases superfamily. NagA family.</text>
</comment>
<feature type="binding site" evidence="7">
    <location>
        <position position="160"/>
    </location>
    <ligand>
        <name>substrate</name>
    </ligand>
</feature>
<dbReference type="Gene3D" id="3.20.20.140">
    <property type="entry name" value="Metal-dependent hydrolases"/>
    <property type="match status" value="1"/>
</dbReference>
<feature type="binding site" evidence="7">
    <location>
        <begin position="239"/>
        <end position="240"/>
    </location>
    <ligand>
        <name>substrate</name>
    </ligand>
</feature>
<evidence type="ECO:0000256" key="2">
    <source>
        <dbReference type="ARBA" id="ARBA00022723"/>
    </source>
</evidence>
<dbReference type="PANTHER" id="PTHR11113:SF14">
    <property type="entry name" value="N-ACETYLGLUCOSAMINE-6-PHOSPHATE DEACETYLASE"/>
    <property type="match status" value="1"/>
</dbReference>
<dbReference type="EC" id="3.5.1.25" evidence="10"/>
<keyword evidence="4 5" id="KW-0119">Carbohydrate metabolism</keyword>
<dbReference type="InterPro" id="IPR003764">
    <property type="entry name" value="GlcNAc_6-P_deAcase"/>
</dbReference>
<comment type="caution">
    <text evidence="10">The sequence shown here is derived from an EMBL/GenBank/DDBJ whole genome shotgun (WGS) entry which is preliminary data.</text>
</comment>
<evidence type="ECO:0000256" key="7">
    <source>
        <dbReference type="PIRSR" id="PIRSR038994-2"/>
    </source>
</evidence>
<comment type="cofactor">
    <cofactor evidence="8">
        <name>a divalent metal cation</name>
        <dbReference type="ChEBI" id="CHEBI:60240"/>
    </cofactor>
    <text evidence="8">Binds 1 divalent metal cation per subunit.</text>
</comment>
<protein>
    <submittedName>
        <fullName evidence="10">N-acetylglucosamine-6-phosphate deacetylase</fullName>
        <ecNumber evidence="10">3.5.1.25</ecNumber>
    </submittedName>
</protein>
<evidence type="ECO:0000256" key="3">
    <source>
        <dbReference type="ARBA" id="ARBA00022801"/>
    </source>
</evidence>
<reference evidence="10 11" key="1">
    <citation type="submission" date="2018-11" db="EMBL/GenBank/DDBJ databases">
        <title>Arenibacter aquaticus sp.nov., a marine bacterium isolated from surface seawater in the South China Sea.</title>
        <authorList>
            <person name="Guo J."/>
            <person name="Sun J."/>
        </authorList>
    </citation>
    <scope>NUCLEOTIDE SEQUENCE [LARGE SCALE GENOMIC DNA]</scope>
    <source>
        <strain evidence="10 11">GUO666</strain>
    </source>
</reference>
<feature type="binding site" evidence="7">
    <location>
        <begin position="328"/>
        <end position="330"/>
    </location>
    <ligand>
        <name>substrate</name>
    </ligand>
</feature>
<dbReference type="PIRSF" id="PIRSF038994">
    <property type="entry name" value="NagA"/>
    <property type="match status" value="1"/>
</dbReference>
<organism evidence="10 11">
    <name type="scientific">Arenibacter aquaticus</name>
    <dbReference type="NCBI Taxonomy" id="2489054"/>
    <lineage>
        <taxon>Bacteria</taxon>
        <taxon>Pseudomonadati</taxon>
        <taxon>Bacteroidota</taxon>
        <taxon>Flavobacteriia</taxon>
        <taxon>Flavobacteriales</taxon>
        <taxon>Flavobacteriaceae</taxon>
        <taxon>Arenibacter</taxon>
    </lineage>
</organism>
<dbReference type="GO" id="GO:0008448">
    <property type="term" value="F:N-acetylglucosamine-6-phosphate deacetylase activity"/>
    <property type="evidence" value="ECO:0007669"/>
    <property type="project" value="UniProtKB-EC"/>
</dbReference>
<dbReference type="EMBL" id="RQPJ01000015">
    <property type="protein sequence ID" value="RTE52632.1"/>
    <property type="molecule type" value="Genomic_DNA"/>
</dbReference>
<dbReference type="InterPro" id="IPR011059">
    <property type="entry name" value="Metal-dep_hydrolase_composite"/>
</dbReference>
<feature type="domain" description="Amidohydrolase-related" evidence="9">
    <location>
        <begin position="66"/>
        <end position="403"/>
    </location>
</feature>
<dbReference type="PANTHER" id="PTHR11113">
    <property type="entry name" value="N-ACETYLGLUCOSAMINE-6-PHOSPHATE DEACETYLASE"/>
    <property type="match status" value="1"/>
</dbReference>
<feature type="active site" description="Proton donor/acceptor" evidence="6">
    <location>
        <position position="294"/>
    </location>
</feature>
<feature type="binding site" evidence="8">
    <location>
        <position position="215"/>
    </location>
    <ligand>
        <name>Zn(2+)</name>
        <dbReference type="ChEBI" id="CHEBI:29105"/>
    </ligand>
</feature>
<feature type="binding site" evidence="8">
    <location>
        <position position="236"/>
    </location>
    <ligand>
        <name>Zn(2+)</name>
        <dbReference type="ChEBI" id="CHEBI:29105"/>
    </ligand>
</feature>
<evidence type="ECO:0000256" key="6">
    <source>
        <dbReference type="PIRSR" id="PIRSR038994-1"/>
    </source>
</evidence>
<feature type="binding site" evidence="8">
    <location>
        <position position="147"/>
    </location>
    <ligand>
        <name>Zn(2+)</name>
        <dbReference type="ChEBI" id="CHEBI:29105"/>
    </ligand>
</feature>
<dbReference type="Proteomes" id="UP000267585">
    <property type="component" value="Unassembled WGS sequence"/>
</dbReference>